<dbReference type="AlphaFoldDB" id="A0A3B0UY41"/>
<feature type="non-terminal residue" evidence="1">
    <location>
        <position position="1"/>
    </location>
</feature>
<name>A0A3B0UY41_9ZZZZ</name>
<proteinExistence type="predicted"/>
<organism evidence="1">
    <name type="scientific">hydrothermal vent metagenome</name>
    <dbReference type="NCBI Taxonomy" id="652676"/>
    <lineage>
        <taxon>unclassified sequences</taxon>
        <taxon>metagenomes</taxon>
        <taxon>ecological metagenomes</taxon>
    </lineage>
</organism>
<reference evidence="1" key="1">
    <citation type="submission" date="2018-06" db="EMBL/GenBank/DDBJ databases">
        <authorList>
            <person name="Zhirakovskaya E."/>
        </authorList>
    </citation>
    <scope>NUCLEOTIDE SEQUENCE</scope>
</reference>
<protein>
    <submittedName>
        <fullName evidence="1">Uncharacterized protein</fullName>
    </submittedName>
</protein>
<sequence>LTMVGRLIAYARQMDAVLRNENDVELYTRRFLEGNFEFLE</sequence>
<gene>
    <name evidence="1" type="ORF">MNBD_DELTA03-1313</name>
</gene>
<accession>A0A3B0UY41</accession>
<dbReference type="EMBL" id="UOEX01000019">
    <property type="protein sequence ID" value="VAW33043.1"/>
    <property type="molecule type" value="Genomic_DNA"/>
</dbReference>
<evidence type="ECO:0000313" key="1">
    <source>
        <dbReference type="EMBL" id="VAW33043.1"/>
    </source>
</evidence>